<reference evidence="2" key="2">
    <citation type="submission" date="2016-04" db="UniProtKB">
        <authorList>
            <consortium name="EnsemblMetazoa"/>
        </authorList>
    </citation>
    <scope>IDENTIFICATION</scope>
</reference>
<evidence type="ECO:0008006" key="4">
    <source>
        <dbReference type="Google" id="ProtNLM"/>
    </source>
</evidence>
<dbReference type="EnsemblMetazoa" id="XM_012204781.1">
    <property type="protein sequence ID" value="XP_012060171.1"/>
    <property type="gene ID" value="LOC105623388"/>
</dbReference>
<accession>A0A158NRL3</accession>
<dbReference type="Pfam" id="PF06979">
    <property type="entry name" value="TMEM70"/>
    <property type="match status" value="1"/>
</dbReference>
<dbReference type="PANTHER" id="PTHR14549:SF2">
    <property type="entry name" value="TRANSMEMBRANE PROTEIN 223"/>
    <property type="match status" value="1"/>
</dbReference>
<dbReference type="FunCoup" id="A0A158NRL3">
    <property type="interactions" value="418"/>
</dbReference>
<dbReference type="OrthoDB" id="5950063at2759"/>
<sequence>MLNLILRHPIILKTLTQIRPVHGITQKYFIRDKNIFSAAMTVKMFLTRCMRLSAGATRQTSFLKPNKLVQNLLIRRRQMSQLDVNTNVQNNVILYKFEGSRYFRNMQIFGVVQLFSCSVLAFYSYSPSFWDIFKADVNLKEHFLNYMFRFCIFFFAIVTGPLISLYIYATCARSIKYIILNKGGETLSIITYHMQKNKSKLNLPVGMVKCIADRQDERGTYLPLKIKNRSFYYLVNRSGTFVNSKLFDHTMG</sequence>
<evidence type="ECO:0000313" key="2">
    <source>
        <dbReference type="EnsemblMetazoa" id="XP_012060171.1"/>
    </source>
</evidence>
<keyword evidence="1" id="KW-0812">Transmembrane</keyword>
<evidence type="ECO:0000256" key="1">
    <source>
        <dbReference type="SAM" id="Phobius"/>
    </source>
</evidence>
<gene>
    <name evidence="2" type="primary">105623388</name>
</gene>
<dbReference type="Proteomes" id="UP000005205">
    <property type="component" value="Unassembled WGS sequence"/>
</dbReference>
<name>A0A158NRL3_ATTCE</name>
<dbReference type="AlphaFoldDB" id="A0A158NRL3"/>
<dbReference type="PANTHER" id="PTHR14549">
    <property type="entry name" value="TRANSMEMBRANE PROTEIN 223"/>
    <property type="match status" value="1"/>
</dbReference>
<evidence type="ECO:0000313" key="3">
    <source>
        <dbReference type="Proteomes" id="UP000005205"/>
    </source>
</evidence>
<proteinExistence type="predicted"/>
<reference evidence="3" key="1">
    <citation type="journal article" date="2011" name="PLoS Genet.">
        <title>The genome sequence of the leaf-cutter ant Atta cephalotes reveals insights into its obligate symbiotic lifestyle.</title>
        <authorList>
            <person name="Suen G."/>
            <person name="Teiling C."/>
            <person name="Li L."/>
            <person name="Holt C."/>
            <person name="Abouheif E."/>
            <person name="Bornberg-Bauer E."/>
            <person name="Bouffard P."/>
            <person name="Caldera E.J."/>
            <person name="Cash E."/>
            <person name="Cavanaugh A."/>
            <person name="Denas O."/>
            <person name="Elhaik E."/>
            <person name="Fave M.J."/>
            <person name="Gadau J."/>
            <person name="Gibson J.D."/>
            <person name="Graur D."/>
            <person name="Grubbs K.J."/>
            <person name="Hagen D.E."/>
            <person name="Harkins T.T."/>
            <person name="Helmkampf M."/>
            <person name="Hu H."/>
            <person name="Johnson B.R."/>
            <person name="Kim J."/>
            <person name="Marsh S.E."/>
            <person name="Moeller J.A."/>
            <person name="Munoz-Torres M.C."/>
            <person name="Murphy M.C."/>
            <person name="Naughton M.C."/>
            <person name="Nigam S."/>
            <person name="Overson R."/>
            <person name="Rajakumar R."/>
            <person name="Reese J.T."/>
            <person name="Scott J.J."/>
            <person name="Smith C.R."/>
            <person name="Tao S."/>
            <person name="Tsutsui N.D."/>
            <person name="Viljakainen L."/>
            <person name="Wissler L."/>
            <person name="Yandell M.D."/>
            <person name="Zimmer F."/>
            <person name="Taylor J."/>
            <person name="Slater S.C."/>
            <person name="Clifton S.W."/>
            <person name="Warren W.C."/>
            <person name="Elsik C.G."/>
            <person name="Smith C.D."/>
            <person name="Weinstock G.M."/>
            <person name="Gerardo N.M."/>
            <person name="Currie C.R."/>
        </authorList>
    </citation>
    <scope>NUCLEOTIDE SEQUENCE [LARGE SCALE GENOMIC DNA]</scope>
</reference>
<dbReference type="GO" id="GO:0005739">
    <property type="term" value="C:mitochondrion"/>
    <property type="evidence" value="ECO:0007669"/>
    <property type="project" value="TreeGrafter"/>
</dbReference>
<dbReference type="KEGG" id="acep:105623388"/>
<feature type="transmembrane region" description="Helical" evidence="1">
    <location>
        <begin position="106"/>
        <end position="126"/>
    </location>
</feature>
<keyword evidence="1" id="KW-1133">Transmembrane helix</keyword>
<dbReference type="InterPro" id="IPR045325">
    <property type="entry name" value="TMEM70/TMEM186/TMEM223"/>
</dbReference>
<dbReference type="EMBL" id="ADTU01024046">
    <property type="status" value="NOT_ANNOTATED_CDS"/>
    <property type="molecule type" value="Genomic_DNA"/>
</dbReference>
<feature type="transmembrane region" description="Helical" evidence="1">
    <location>
        <begin position="146"/>
        <end position="169"/>
    </location>
</feature>
<dbReference type="InParanoid" id="A0A158NRL3"/>
<keyword evidence="3" id="KW-1185">Reference proteome</keyword>
<dbReference type="InterPro" id="IPR026100">
    <property type="entry name" value="Tmem223"/>
</dbReference>
<protein>
    <recommendedName>
        <fullName evidence="4">Transmembrane protein 223</fullName>
    </recommendedName>
</protein>
<organism evidence="2 3">
    <name type="scientific">Atta cephalotes</name>
    <name type="common">Leafcutter ant</name>
    <dbReference type="NCBI Taxonomy" id="12957"/>
    <lineage>
        <taxon>Eukaryota</taxon>
        <taxon>Metazoa</taxon>
        <taxon>Ecdysozoa</taxon>
        <taxon>Arthropoda</taxon>
        <taxon>Hexapoda</taxon>
        <taxon>Insecta</taxon>
        <taxon>Pterygota</taxon>
        <taxon>Neoptera</taxon>
        <taxon>Endopterygota</taxon>
        <taxon>Hymenoptera</taxon>
        <taxon>Apocrita</taxon>
        <taxon>Aculeata</taxon>
        <taxon>Formicoidea</taxon>
        <taxon>Formicidae</taxon>
        <taxon>Myrmicinae</taxon>
        <taxon>Atta</taxon>
    </lineage>
</organism>
<keyword evidence="1" id="KW-0472">Membrane</keyword>
<dbReference type="GO" id="GO:0007399">
    <property type="term" value="P:nervous system development"/>
    <property type="evidence" value="ECO:0007669"/>
    <property type="project" value="TreeGrafter"/>
</dbReference>